<dbReference type="Gene3D" id="3.30.10.10">
    <property type="entry name" value="Trypsin Inhibitor V, subunit A"/>
    <property type="match status" value="1"/>
</dbReference>
<dbReference type="Proteomes" id="UP000746535">
    <property type="component" value="Unassembled WGS sequence"/>
</dbReference>
<protein>
    <recommendedName>
        <fullName evidence="3">Peptidase inhibitor I78 family protein</fullName>
    </recommendedName>
</protein>
<dbReference type="Pfam" id="PF11720">
    <property type="entry name" value="Inhibitor_I78"/>
    <property type="match status" value="1"/>
</dbReference>
<accession>A0ABX0YCB5</accession>
<keyword evidence="2" id="KW-1185">Reference proteome</keyword>
<evidence type="ECO:0000313" key="2">
    <source>
        <dbReference type="Proteomes" id="UP000746535"/>
    </source>
</evidence>
<sequence>MTNEEVTQALQHLIGTQYADSVKAQITQATGRDRVVGPNEVSTRNYDPMRIHVQTDKKGVITGFAFN</sequence>
<dbReference type="RefSeq" id="WP_168083517.1">
    <property type="nucleotide sequence ID" value="NZ_JAAVJI010000003.1"/>
</dbReference>
<name>A0ABX0YCB5_9PSED</name>
<dbReference type="EMBL" id="JAAVJI010000003">
    <property type="protein sequence ID" value="NJP00882.1"/>
    <property type="molecule type" value="Genomic_DNA"/>
</dbReference>
<gene>
    <name evidence="1" type="ORF">HBH25_08400</name>
</gene>
<reference evidence="1 2" key="1">
    <citation type="submission" date="2020-03" db="EMBL/GenBank/DDBJ databases">
        <authorList>
            <person name="Wang L."/>
            <person name="He N."/>
            <person name="Li Y."/>
            <person name="Fang Y."/>
            <person name="Zhang F."/>
        </authorList>
    </citation>
    <scope>NUCLEOTIDE SEQUENCE [LARGE SCALE GENOMIC DNA]</scope>
    <source>
        <strain evidence="2">hsmgli-8</strain>
    </source>
</reference>
<organism evidence="1 2">
    <name type="scientific">Pseudomonas quercus</name>
    <dbReference type="NCBI Taxonomy" id="2722792"/>
    <lineage>
        <taxon>Bacteria</taxon>
        <taxon>Pseudomonadati</taxon>
        <taxon>Pseudomonadota</taxon>
        <taxon>Gammaproteobacteria</taxon>
        <taxon>Pseudomonadales</taxon>
        <taxon>Pseudomonadaceae</taxon>
        <taxon>Pseudomonas</taxon>
    </lineage>
</organism>
<proteinExistence type="predicted"/>
<comment type="caution">
    <text evidence="1">The sequence shown here is derived from an EMBL/GenBank/DDBJ whole genome shotgun (WGS) entry which is preliminary data.</text>
</comment>
<dbReference type="InterPro" id="IPR021719">
    <property type="entry name" value="Prot_inh_I78"/>
</dbReference>
<evidence type="ECO:0000313" key="1">
    <source>
        <dbReference type="EMBL" id="NJP00882.1"/>
    </source>
</evidence>
<evidence type="ECO:0008006" key="3">
    <source>
        <dbReference type="Google" id="ProtNLM"/>
    </source>
</evidence>